<dbReference type="PANTHER" id="PTHR39426:SF1">
    <property type="entry name" value="HOMOLOGY TO DEATH-ON-CURING PROTEIN OF PHAGE P1"/>
    <property type="match status" value="1"/>
</dbReference>
<dbReference type="PANTHER" id="PTHR39426">
    <property type="entry name" value="HOMOLOGY TO DEATH-ON-CURING PROTEIN OF PHAGE P1"/>
    <property type="match status" value="1"/>
</dbReference>
<feature type="domain" description="Fido" evidence="1">
    <location>
        <begin position="7"/>
        <end position="126"/>
    </location>
</feature>
<dbReference type="InterPro" id="IPR003812">
    <property type="entry name" value="Fido"/>
</dbReference>
<dbReference type="NCBIfam" id="TIGR01550">
    <property type="entry name" value="DOC_P1"/>
    <property type="match status" value="1"/>
</dbReference>
<name>A0A6J4I7M9_9CHLR</name>
<dbReference type="InterPro" id="IPR006440">
    <property type="entry name" value="Doc"/>
</dbReference>
<dbReference type="InterPro" id="IPR036597">
    <property type="entry name" value="Fido-like_dom_sf"/>
</dbReference>
<gene>
    <name evidence="2" type="ORF">AVDCRST_MAG26-1563</name>
</gene>
<dbReference type="Pfam" id="PF02661">
    <property type="entry name" value="Fic"/>
    <property type="match status" value="1"/>
</dbReference>
<dbReference type="GO" id="GO:0016301">
    <property type="term" value="F:kinase activity"/>
    <property type="evidence" value="ECO:0007669"/>
    <property type="project" value="InterPro"/>
</dbReference>
<dbReference type="SUPFAM" id="SSF140931">
    <property type="entry name" value="Fic-like"/>
    <property type="match status" value="1"/>
</dbReference>
<reference evidence="2" key="1">
    <citation type="submission" date="2020-02" db="EMBL/GenBank/DDBJ databases">
        <authorList>
            <person name="Meier V. D."/>
        </authorList>
    </citation>
    <scope>NUCLEOTIDE SEQUENCE</scope>
    <source>
        <strain evidence="2">AVDCRST_MAG26</strain>
    </source>
</reference>
<dbReference type="Gene3D" id="1.20.120.1870">
    <property type="entry name" value="Fic/DOC protein, Fido domain"/>
    <property type="match status" value="1"/>
</dbReference>
<dbReference type="PROSITE" id="PS51459">
    <property type="entry name" value="FIDO"/>
    <property type="match status" value="1"/>
</dbReference>
<dbReference type="InterPro" id="IPR053737">
    <property type="entry name" value="Type_II_TA_Toxin"/>
</dbReference>
<dbReference type="EMBL" id="CADCTK010000360">
    <property type="protein sequence ID" value="CAA9243658.1"/>
    <property type="molecule type" value="Genomic_DNA"/>
</dbReference>
<organism evidence="2">
    <name type="scientific">uncultured Chloroflexia bacterium</name>
    <dbReference type="NCBI Taxonomy" id="1672391"/>
    <lineage>
        <taxon>Bacteria</taxon>
        <taxon>Bacillati</taxon>
        <taxon>Chloroflexota</taxon>
        <taxon>Chloroflexia</taxon>
        <taxon>environmental samples</taxon>
    </lineage>
</organism>
<protein>
    <recommendedName>
        <fullName evidence="1">Fido domain-containing protein</fullName>
    </recommendedName>
</protein>
<proteinExistence type="predicted"/>
<sequence length="133" mass="14350">MSVEAGLSLAAVIVMHEMLLERFGGMPGITEQGFGKLDAALAAPEHSIFGEDLYPDITSKAAILFWGLVRAHALTDGNKRVALVALLHMLERNGLRIAAADDELFDFVMAASDDMPGEAVRAWIAEHLLPEHA</sequence>
<evidence type="ECO:0000259" key="1">
    <source>
        <dbReference type="PROSITE" id="PS51459"/>
    </source>
</evidence>
<dbReference type="AlphaFoldDB" id="A0A6J4I7M9"/>
<accession>A0A6J4I7M9</accession>
<evidence type="ECO:0000313" key="2">
    <source>
        <dbReference type="EMBL" id="CAA9243658.1"/>
    </source>
</evidence>